<accession>A0ABY7E1M9</accession>
<feature type="compositionally biased region" description="Basic and acidic residues" evidence="1">
    <location>
        <begin position="166"/>
        <end position="182"/>
    </location>
</feature>
<proteinExistence type="predicted"/>
<protein>
    <submittedName>
        <fullName evidence="2">Uncharacterized protein</fullName>
    </submittedName>
</protein>
<dbReference type="EMBL" id="CP111015">
    <property type="protein sequence ID" value="WAR02329.1"/>
    <property type="molecule type" value="Genomic_DNA"/>
</dbReference>
<dbReference type="Proteomes" id="UP001164746">
    <property type="component" value="Chromosome 4"/>
</dbReference>
<feature type="non-terminal residue" evidence="2">
    <location>
        <position position="192"/>
    </location>
</feature>
<keyword evidence="3" id="KW-1185">Reference proteome</keyword>
<gene>
    <name evidence="2" type="ORF">MAR_008887</name>
</gene>
<feature type="region of interest" description="Disordered" evidence="1">
    <location>
        <begin position="163"/>
        <end position="192"/>
    </location>
</feature>
<name>A0ABY7E1M9_MYAAR</name>
<evidence type="ECO:0000313" key="2">
    <source>
        <dbReference type="EMBL" id="WAR02329.1"/>
    </source>
</evidence>
<evidence type="ECO:0000256" key="1">
    <source>
        <dbReference type="SAM" id="MobiDB-lite"/>
    </source>
</evidence>
<sequence>KTEACGCFDRETVFPETSTGCPDSNVRSRFSLSRRWSPLTADIALIGNVSTLLKVFSLNLPGCLTITFQSAHVSNQRLNQGESLCTCLGQEASFPLGRLRFLQLRFMVLEHKVWGYKGHWTVKVTVRSRSIVVMGATEEQVVDAANIPAFSMMDSSRVSTSLMLEQENKEKEKERHGSEPDNGRNFLSPGAN</sequence>
<evidence type="ECO:0000313" key="3">
    <source>
        <dbReference type="Proteomes" id="UP001164746"/>
    </source>
</evidence>
<organism evidence="2 3">
    <name type="scientific">Mya arenaria</name>
    <name type="common">Soft-shell clam</name>
    <dbReference type="NCBI Taxonomy" id="6604"/>
    <lineage>
        <taxon>Eukaryota</taxon>
        <taxon>Metazoa</taxon>
        <taxon>Spiralia</taxon>
        <taxon>Lophotrochozoa</taxon>
        <taxon>Mollusca</taxon>
        <taxon>Bivalvia</taxon>
        <taxon>Autobranchia</taxon>
        <taxon>Heteroconchia</taxon>
        <taxon>Euheterodonta</taxon>
        <taxon>Imparidentia</taxon>
        <taxon>Neoheterodontei</taxon>
        <taxon>Myida</taxon>
        <taxon>Myoidea</taxon>
        <taxon>Myidae</taxon>
        <taxon>Mya</taxon>
    </lineage>
</organism>
<reference evidence="2" key="1">
    <citation type="submission" date="2022-11" db="EMBL/GenBank/DDBJ databases">
        <title>Centuries of genome instability and evolution in soft-shell clam transmissible cancer (bioRxiv).</title>
        <authorList>
            <person name="Hart S.F.M."/>
            <person name="Yonemitsu M.A."/>
            <person name="Giersch R.M."/>
            <person name="Beal B.F."/>
            <person name="Arriagada G."/>
            <person name="Davis B.W."/>
            <person name="Ostrander E.A."/>
            <person name="Goff S.P."/>
            <person name="Metzger M.J."/>
        </authorList>
    </citation>
    <scope>NUCLEOTIDE SEQUENCE</scope>
    <source>
        <strain evidence="2">MELC-2E11</strain>
        <tissue evidence="2">Siphon/mantle</tissue>
    </source>
</reference>